<dbReference type="InterPro" id="IPR023753">
    <property type="entry name" value="FAD/NAD-binding_dom"/>
</dbReference>
<evidence type="ECO:0000256" key="9">
    <source>
        <dbReference type="PIRSR" id="PIRSR000362-1"/>
    </source>
</evidence>
<dbReference type="Proteomes" id="UP000664398">
    <property type="component" value="Unassembled WGS sequence"/>
</dbReference>
<feature type="binding site" evidence="9">
    <location>
        <position position="384"/>
    </location>
    <ligand>
        <name>FAD</name>
        <dbReference type="ChEBI" id="CHEBI:57692"/>
    </ligand>
</feature>
<gene>
    <name evidence="12" type="ORF">J4H91_14415</name>
</gene>
<dbReference type="Pfam" id="PF07992">
    <property type="entry name" value="Pyr_redox_2"/>
    <property type="match status" value="1"/>
</dbReference>
<dbReference type="Gene3D" id="3.40.50.720">
    <property type="entry name" value="NAD(P)-binding Rossmann-like Domain"/>
    <property type="match status" value="1"/>
</dbReference>
<evidence type="ECO:0000256" key="5">
    <source>
        <dbReference type="ARBA" id="ARBA00022827"/>
    </source>
</evidence>
<name>A0A939S043_9MICO</name>
<comment type="similarity">
    <text evidence="2">Belongs to the ferredoxin--NADP reductase type 1 family.</text>
</comment>
<dbReference type="InterPro" id="IPR036188">
    <property type="entry name" value="FAD/NAD-bd_sf"/>
</dbReference>
<feature type="binding site" evidence="9">
    <location>
        <position position="45"/>
    </location>
    <ligand>
        <name>FAD</name>
        <dbReference type="ChEBI" id="CHEBI:57692"/>
    </ligand>
</feature>
<keyword evidence="4" id="KW-0285">Flavoprotein</keyword>
<evidence type="ECO:0000256" key="8">
    <source>
        <dbReference type="ARBA" id="ARBA00047776"/>
    </source>
</evidence>
<feature type="binding site" evidence="9">
    <location>
        <begin position="391"/>
        <end position="393"/>
    </location>
    <ligand>
        <name>FAD</name>
        <dbReference type="ChEBI" id="CHEBI:57692"/>
    </ligand>
</feature>
<feature type="binding site" evidence="10">
    <location>
        <begin position="195"/>
        <end position="196"/>
    </location>
    <ligand>
        <name>NADP(+)</name>
        <dbReference type="ChEBI" id="CHEBI:58349"/>
    </ligand>
</feature>
<accession>A0A939S043</accession>
<dbReference type="EMBL" id="JAGDYL010000037">
    <property type="protein sequence ID" value="MBO1806496.1"/>
    <property type="molecule type" value="Genomic_DNA"/>
</dbReference>
<evidence type="ECO:0000256" key="2">
    <source>
        <dbReference type="ARBA" id="ARBA00008312"/>
    </source>
</evidence>
<evidence type="ECO:0000256" key="3">
    <source>
        <dbReference type="ARBA" id="ARBA00013223"/>
    </source>
</evidence>
<evidence type="ECO:0000313" key="13">
    <source>
        <dbReference type="Proteomes" id="UP000664398"/>
    </source>
</evidence>
<evidence type="ECO:0000256" key="10">
    <source>
        <dbReference type="PIRSR" id="PIRSR000362-2"/>
    </source>
</evidence>
<dbReference type="RefSeq" id="WP_208046950.1">
    <property type="nucleotide sequence ID" value="NZ_JAGDYL010000037.1"/>
</dbReference>
<keyword evidence="7" id="KW-0560">Oxidoreductase</keyword>
<evidence type="ECO:0000313" key="12">
    <source>
        <dbReference type="EMBL" id="MBO1806496.1"/>
    </source>
</evidence>
<dbReference type="EC" id="1.18.1.2" evidence="3"/>
<evidence type="ECO:0000256" key="7">
    <source>
        <dbReference type="ARBA" id="ARBA00023002"/>
    </source>
</evidence>
<evidence type="ECO:0000256" key="6">
    <source>
        <dbReference type="ARBA" id="ARBA00022857"/>
    </source>
</evidence>
<comment type="caution">
    <text evidence="12">The sequence shown here is derived from an EMBL/GenBank/DDBJ whole genome shotgun (WGS) entry which is preliminary data.</text>
</comment>
<comment type="catalytic activity">
    <reaction evidence="8">
        <text>2 reduced [2Fe-2S]-[ferredoxin] + NADP(+) + H(+) = 2 oxidized [2Fe-2S]-[ferredoxin] + NADPH</text>
        <dbReference type="Rhea" id="RHEA:20125"/>
        <dbReference type="Rhea" id="RHEA-COMP:10000"/>
        <dbReference type="Rhea" id="RHEA-COMP:10001"/>
        <dbReference type="ChEBI" id="CHEBI:15378"/>
        <dbReference type="ChEBI" id="CHEBI:33737"/>
        <dbReference type="ChEBI" id="CHEBI:33738"/>
        <dbReference type="ChEBI" id="CHEBI:57783"/>
        <dbReference type="ChEBI" id="CHEBI:58349"/>
        <dbReference type="EC" id="1.18.1.2"/>
    </reaction>
</comment>
<dbReference type="Gene3D" id="3.50.50.60">
    <property type="entry name" value="FAD/NAD(P)-binding domain"/>
    <property type="match status" value="1"/>
</dbReference>
<keyword evidence="6 10" id="KW-0521">NADP</keyword>
<feature type="binding site" evidence="10">
    <location>
        <begin position="151"/>
        <end position="154"/>
    </location>
    <ligand>
        <name>NADP(+)</name>
        <dbReference type="ChEBI" id="CHEBI:58349"/>
    </ligand>
</feature>
<dbReference type="PANTHER" id="PTHR48467">
    <property type="entry name" value="GLUTAMATE SYNTHASE 1 [NADH], CHLOROPLASTIC-LIKE"/>
    <property type="match status" value="1"/>
</dbReference>
<organism evidence="12 13">
    <name type="scientific">Leucobacter ruminantium</name>
    <dbReference type="NCBI Taxonomy" id="1289170"/>
    <lineage>
        <taxon>Bacteria</taxon>
        <taxon>Bacillati</taxon>
        <taxon>Actinomycetota</taxon>
        <taxon>Actinomycetes</taxon>
        <taxon>Micrococcales</taxon>
        <taxon>Microbacteriaceae</taxon>
        <taxon>Leucobacter</taxon>
    </lineage>
</organism>
<protein>
    <recommendedName>
        <fullName evidence="3">ferredoxin--NADP(+) reductase</fullName>
        <ecNumber evidence="3">1.18.1.2</ecNumber>
    </recommendedName>
</protein>
<feature type="binding site" evidence="10">
    <location>
        <position position="207"/>
    </location>
    <ligand>
        <name>NADP(+)</name>
        <dbReference type="ChEBI" id="CHEBI:58349"/>
    </ligand>
</feature>
<dbReference type="PRINTS" id="PR00419">
    <property type="entry name" value="ADXRDTASE"/>
</dbReference>
<keyword evidence="13" id="KW-1185">Reference proteome</keyword>
<reference evidence="12" key="1">
    <citation type="submission" date="2021-03" db="EMBL/GenBank/DDBJ databases">
        <title>Leucobacter chromiisoli sp. nov., isolated from chromium-containing soil of chemical plant.</title>
        <authorList>
            <person name="Xu Z."/>
        </authorList>
    </citation>
    <scope>NUCLEOTIDE SEQUENCE</scope>
    <source>
        <strain evidence="12">A2</strain>
    </source>
</reference>
<dbReference type="PIRSF" id="PIRSF000362">
    <property type="entry name" value="FNR"/>
    <property type="match status" value="1"/>
</dbReference>
<dbReference type="AlphaFoldDB" id="A0A939S043"/>
<dbReference type="GO" id="GO:0004324">
    <property type="term" value="F:ferredoxin-NADP+ reductase activity"/>
    <property type="evidence" value="ECO:0007669"/>
    <property type="project" value="UniProtKB-EC"/>
</dbReference>
<dbReference type="PANTHER" id="PTHR48467:SF1">
    <property type="entry name" value="GLUTAMATE SYNTHASE 1 [NADH], CHLOROPLASTIC-LIKE"/>
    <property type="match status" value="1"/>
</dbReference>
<feature type="binding site" evidence="10">
    <location>
        <position position="391"/>
    </location>
    <ligand>
        <name>NADP(+)</name>
        <dbReference type="ChEBI" id="CHEBI:58349"/>
    </ligand>
</feature>
<dbReference type="InterPro" id="IPR055275">
    <property type="entry name" value="Ferredox_Rdtase"/>
</dbReference>
<keyword evidence="5 9" id="KW-0274">FAD</keyword>
<evidence type="ECO:0000256" key="4">
    <source>
        <dbReference type="ARBA" id="ARBA00022630"/>
    </source>
</evidence>
<comment type="cofactor">
    <cofactor evidence="1 9">
        <name>FAD</name>
        <dbReference type="ChEBI" id="CHEBI:57692"/>
    </cofactor>
</comment>
<proteinExistence type="inferred from homology"/>
<dbReference type="InterPro" id="IPR021163">
    <property type="entry name" value="Ferredox_Rdtase_adrenod"/>
</dbReference>
<dbReference type="SUPFAM" id="SSF51971">
    <property type="entry name" value="Nucleotide-binding domain"/>
    <property type="match status" value="2"/>
</dbReference>
<evidence type="ECO:0000259" key="11">
    <source>
        <dbReference type="Pfam" id="PF07992"/>
    </source>
</evidence>
<evidence type="ECO:0000256" key="1">
    <source>
        <dbReference type="ARBA" id="ARBA00001974"/>
    </source>
</evidence>
<sequence>MSKMRLAIVGAGPAGIYAADLLLKAERDFDVEIDLFEQLPAPYGLVRYGVSPDHPRIKGIITALREVLDSGTINFYGNVRYGQDITLADLKKHYHAVIFATGAIRDAALNIPGIEAEGSYGAADFVSWFDGHPDVPRTWPLEARSVGVVGNGNVALDISRMLIKHADDLLPTEIPDNVYAGLKANPIEELHLFGRRGPKYVKFTPLELRELGEVRDVDMVLDERDFDVDDPYADEVLAKNKQVVVMTRIMDKWRAEQRTRTLAAETRSVDGEGGAATSALDEHRASSRRLHLHFWSKPVEVVVENGRVAGLKVERTAPDGQGGVVDTGEFETIPVQSLYRAVGYFGSPLDEIPFDESRGVIPNAQGRVQDLEGSRIPGVYATGWIKRGPVGLIGHTKSDAMETLECLMEDRSSWWDPEEPSAEAIPALLHERGVPYTTIEGWHRLDEHELGLGEAEGRTRIKVVPRDEMTRVSRGE</sequence>
<feature type="binding site" evidence="9">
    <location>
        <position position="37"/>
    </location>
    <ligand>
        <name>FAD</name>
        <dbReference type="ChEBI" id="CHEBI:57692"/>
    </ligand>
</feature>
<feature type="domain" description="FAD/NAD(P)-binding" evidence="11">
    <location>
        <begin position="5"/>
        <end position="167"/>
    </location>
</feature>
<feature type="binding site" evidence="9">
    <location>
        <position position="14"/>
    </location>
    <ligand>
        <name>FAD</name>
        <dbReference type="ChEBI" id="CHEBI:57692"/>
    </ligand>
</feature>